<protein>
    <submittedName>
        <fullName evidence="6">Intimin-like inverse autotransporter SinH</fullName>
    </submittedName>
</protein>
<name>A0A2P5GKJ8_9ENTR</name>
<feature type="compositionally biased region" description="Basic and acidic residues" evidence="2">
    <location>
        <begin position="43"/>
        <end position="54"/>
    </location>
</feature>
<evidence type="ECO:0000256" key="3">
    <source>
        <dbReference type="SAM" id="SignalP"/>
    </source>
</evidence>
<dbReference type="InterPro" id="IPR024519">
    <property type="entry name" value="IAT_beta"/>
</dbReference>
<evidence type="ECO:0000259" key="4">
    <source>
        <dbReference type="Pfam" id="PF11924"/>
    </source>
</evidence>
<feature type="compositionally biased region" description="Basic and acidic residues" evidence="2">
    <location>
        <begin position="19"/>
        <end position="31"/>
    </location>
</feature>
<dbReference type="GO" id="GO:0009279">
    <property type="term" value="C:cell outer membrane"/>
    <property type="evidence" value="ECO:0007669"/>
    <property type="project" value="TreeGrafter"/>
</dbReference>
<accession>A0A2P5GKJ8</accession>
<sequence>MVRLLFFLILISGVAHAGEDSRASETDKNKSESTLPDLASDSAQKEEQEKEGKSIKQQGADYIINSATQGFENLTPEALESQARSYLQNQITSSTQSYIEGLMSPYGKVRSSLSVGEGGDLDGSSLDYFVPWYDNQSTLIFSQISAQRKEDRTIGNFGVGLRQNVGDWLLGGNVFYDYDFTRGHRRLGLGTEAWTDFLRFSGNYYHPLSDWKDSEDFDFYEERPARGWDVRAEAWLPFYPQVGGKLIYEQYYGDEVALFGTDNLQEDPHAVTLGLTYTPVPLVTVSTDYKAGTGDSNDFSVNATMTYQFGTPLAAQLDPENVKIQHSLMGSRTDFVDRNNFIVLEYREKDPLDVTLWLKASEANTHPECVVEDKPEKGVGLEKCEWTVNALINHHYKIVTASWQAKNNASRTLVMPVVKANALTEGNNNRWNLTLPAWVNASTDAEREALNTWRVRLTLEDEKGNKQNSGIVEIIVKQGRKIELVVDNIADTDRTDHSHEATALADGEDGVVMDILLTDAFGDTTDRNGKELVDEAMTPVLYDSNDKKVTLAEKPCTTETPCVFIAKRDKEAGTVTLSSTLPGTFRWKAKEDAYGDSNFVDVIFTGDDIDDLNAIIYQAKASSPINLIGKEDKHPVVNNIYRFVLWRDKNKDGVFQMSEQLSEDEMALYDYQWEFTGQSVNGHTGAEPKTSNKDLVLPKTNREAAQLFAAHEEDGVQGYGIRVVYSKK</sequence>
<evidence type="ECO:0000313" key="8">
    <source>
        <dbReference type="Proteomes" id="UP000247005"/>
    </source>
</evidence>
<dbReference type="Proteomes" id="UP000237073">
    <property type="component" value="Unassembled WGS sequence"/>
</dbReference>
<dbReference type="PRINTS" id="PR01369">
    <property type="entry name" value="INTIMIN"/>
</dbReference>
<comment type="caution">
    <text evidence="6">The sequence shown here is derived from an EMBL/GenBank/DDBJ whole genome shotgun (WGS) entry which is preliminary data.</text>
</comment>
<dbReference type="EMBL" id="PQGE01000019">
    <property type="protein sequence ID" value="POP42518.1"/>
    <property type="molecule type" value="Genomic_DNA"/>
</dbReference>
<dbReference type="RefSeq" id="WP_103677711.1">
    <property type="nucleotide sequence ID" value="NZ_PQGD01000018.1"/>
</dbReference>
<dbReference type="OrthoDB" id="8320584at2"/>
<feature type="chain" id="PRO_5015149553" evidence="3">
    <location>
        <begin position="18"/>
        <end position="728"/>
    </location>
</feature>
<dbReference type="NCBIfam" id="NF033423">
    <property type="entry name" value="inverse_SinH"/>
    <property type="match status" value="1"/>
</dbReference>
<evidence type="ECO:0000313" key="6">
    <source>
        <dbReference type="EMBL" id="POP45132.1"/>
    </source>
</evidence>
<organism evidence="6 8">
    <name type="scientific">Superficieibacter electus</name>
    <dbReference type="NCBI Taxonomy" id="2022662"/>
    <lineage>
        <taxon>Bacteria</taxon>
        <taxon>Pseudomonadati</taxon>
        <taxon>Pseudomonadota</taxon>
        <taxon>Gammaproteobacteria</taxon>
        <taxon>Enterobacterales</taxon>
        <taxon>Enterobacteriaceae</taxon>
        <taxon>Superficieibacter</taxon>
    </lineage>
</organism>
<reference evidence="7 8" key="1">
    <citation type="submission" date="2018-01" db="EMBL/GenBank/DDBJ databases">
        <title>Superficieibacter electus gen. nov., sp. nov., an extended-spectrum beta-lactamase possessing member of the Enterobacteriaceae family, isolated from intensive care unit surfaces.</title>
        <authorList>
            <person name="Potter R.F."/>
            <person name="D'Souza A.W."/>
        </authorList>
    </citation>
    <scope>NUCLEOTIDE SEQUENCE [LARGE SCALE GENOMIC DNA]</scope>
    <source>
        <strain evidence="6 8">BP-1</strain>
        <strain evidence="5 7">BP-2</strain>
    </source>
</reference>
<dbReference type="Gene3D" id="2.40.160.160">
    <property type="entry name" value="Inverse autotransporter, beta-domain"/>
    <property type="match status" value="1"/>
</dbReference>
<dbReference type="AlphaFoldDB" id="A0A2P5GKJ8"/>
<dbReference type="InterPro" id="IPR038177">
    <property type="entry name" value="IAT_beta_sf"/>
</dbReference>
<gene>
    <name evidence="6" type="primary">sinH</name>
    <name evidence="6" type="ORF">CHU32_20435</name>
    <name evidence="5" type="ORF">CHU33_19420</name>
</gene>
<evidence type="ECO:0000313" key="5">
    <source>
        <dbReference type="EMBL" id="POP42518.1"/>
    </source>
</evidence>
<dbReference type="InterPro" id="IPR003535">
    <property type="entry name" value="Intimin/invasin_bac"/>
</dbReference>
<dbReference type="InterPro" id="IPR051715">
    <property type="entry name" value="Intimin-Invasin_domain"/>
</dbReference>
<feature type="domain" description="Inverse autotransporter beta-domain" evidence="4">
    <location>
        <begin position="66"/>
        <end position="340"/>
    </location>
</feature>
<dbReference type="Pfam" id="PF11924">
    <property type="entry name" value="IAT_beta"/>
    <property type="match status" value="1"/>
</dbReference>
<feature type="signal peptide" evidence="3">
    <location>
        <begin position="1"/>
        <end position="17"/>
    </location>
</feature>
<proteinExistence type="inferred from homology"/>
<dbReference type="PANTHER" id="PTHR39576">
    <property type="entry name" value="ATTACHING AND EFFACING PROTEIN HOMOLOG-RELATED-RELATED"/>
    <property type="match status" value="1"/>
</dbReference>
<evidence type="ECO:0000313" key="7">
    <source>
        <dbReference type="Proteomes" id="UP000237073"/>
    </source>
</evidence>
<dbReference type="Proteomes" id="UP000247005">
    <property type="component" value="Unassembled WGS sequence"/>
</dbReference>
<dbReference type="EMBL" id="PQGD01000018">
    <property type="protein sequence ID" value="POP45132.1"/>
    <property type="molecule type" value="Genomic_DNA"/>
</dbReference>
<comment type="similarity">
    <text evidence="1">Belongs to the intimin/invasin family.</text>
</comment>
<dbReference type="PANTHER" id="PTHR39576:SF2">
    <property type="entry name" value="ATTACHING AND EFFACING PROTEIN HOMOLOG-RELATED"/>
    <property type="match status" value="1"/>
</dbReference>
<evidence type="ECO:0000256" key="2">
    <source>
        <dbReference type="SAM" id="MobiDB-lite"/>
    </source>
</evidence>
<evidence type="ECO:0000256" key="1">
    <source>
        <dbReference type="ARBA" id="ARBA00010116"/>
    </source>
</evidence>
<feature type="region of interest" description="Disordered" evidence="2">
    <location>
        <begin position="19"/>
        <end position="57"/>
    </location>
</feature>
<keyword evidence="7" id="KW-1185">Reference proteome</keyword>
<keyword evidence="3" id="KW-0732">Signal</keyword>
<dbReference type="FunFam" id="2.40.160.160:FF:000001">
    <property type="entry name" value="Intimin-like inverse autotransporter SinH"/>
    <property type="match status" value="1"/>
</dbReference>
<dbReference type="GO" id="GO:0007155">
    <property type="term" value="P:cell adhesion"/>
    <property type="evidence" value="ECO:0007669"/>
    <property type="project" value="InterPro"/>
</dbReference>